<accession>A0ABW8YKK4</accession>
<dbReference type="Proteomes" id="UP001629244">
    <property type="component" value="Unassembled WGS sequence"/>
</dbReference>
<proteinExistence type="predicted"/>
<evidence type="ECO:0000259" key="1">
    <source>
        <dbReference type="Pfam" id="PF03372"/>
    </source>
</evidence>
<keyword evidence="3" id="KW-1185">Reference proteome</keyword>
<reference evidence="2 3" key="1">
    <citation type="submission" date="2024-06" db="EMBL/GenBank/DDBJ databases">
        <authorList>
            <person name="Kaempfer P."/>
            <person name="Viver T."/>
        </authorList>
    </citation>
    <scope>NUCLEOTIDE SEQUENCE [LARGE SCALE GENOMIC DNA]</scope>
    <source>
        <strain evidence="2 3">ST-64</strain>
    </source>
</reference>
<evidence type="ECO:0000313" key="2">
    <source>
        <dbReference type="EMBL" id="MFL9840744.1"/>
    </source>
</evidence>
<dbReference type="Gene3D" id="3.60.10.10">
    <property type="entry name" value="Endonuclease/exonuclease/phosphatase"/>
    <property type="match status" value="1"/>
</dbReference>
<evidence type="ECO:0000313" key="3">
    <source>
        <dbReference type="Proteomes" id="UP001629244"/>
    </source>
</evidence>
<feature type="domain" description="Endonuclease/exonuclease/phosphatase" evidence="1">
    <location>
        <begin position="32"/>
        <end position="270"/>
    </location>
</feature>
<gene>
    <name evidence="2" type="ORF">ABS767_07220</name>
</gene>
<sequence>MDRRRVIAVATAIGLAPGFARAAETRTGLRVMSFNVRLPRPEDGRDRWEARRDLFIETIRRAAPDIIGTQELWKIQGDYVLERLPGYAWFGVDRRGGHGDEHMGVFFRRDRLRVIDLGNFWLSETPDVAGSIAWGHPYPRMATWGLFETMAGKRFWLINTHFPYRAEDEAARSNCAAAIADWVAQRPGSDAVLLTGDFNTGPDSEAHRILSARLEDAWTAAPERTGPEGTFHGFTGTPGKRIDWVMARGLTPVAVETVDFGRGGRFPSDHFPVVADFR</sequence>
<dbReference type="PANTHER" id="PTHR12121">
    <property type="entry name" value="CARBON CATABOLITE REPRESSOR PROTEIN 4"/>
    <property type="match status" value="1"/>
</dbReference>
<dbReference type="InterPro" id="IPR036691">
    <property type="entry name" value="Endo/exonu/phosph_ase_sf"/>
</dbReference>
<keyword evidence="2" id="KW-0540">Nuclease</keyword>
<name>A0ABW8YKK4_9SPHN</name>
<dbReference type="RefSeq" id="WP_408077674.1">
    <property type="nucleotide sequence ID" value="NZ_JBELQC010000001.1"/>
</dbReference>
<dbReference type="SUPFAM" id="SSF56219">
    <property type="entry name" value="DNase I-like"/>
    <property type="match status" value="1"/>
</dbReference>
<keyword evidence="2" id="KW-0255">Endonuclease</keyword>
<dbReference type="Pfam" id="PF03372">
    <property type="entry name" value="Exo_endo_phos"/>
    <property type="match status" value="1"/>
</dbReference>
<protein>
    <submittedName>
        <fullName evidence="2">Endonuclease/exonuclease/phosphatase family protein</fullName>
    </submittedName>
</protein>
<dbReference type="CDD" id="cd09083">
    <property type="entry name" value="EEP-1"/>
    <property type="match status" value="1"/>
</dbReference>
<dbReference type="PANTHER" id="PTHR12121:SF36">
    <property type="entry name" value="ENDONUCLEASE_EXONUCLEASE_PHOSPHATASE DOMAIN-CONTAINING PROTEIN"/>
    <property type="match status" value="1"/>
</dbReference>
<dbReference type="InterPro" id="IPR005135">
    <property type="entry name" value="Endo/exonuclease/phosphatase"/>
</dbReference>
<dbReference type="InterPro" id="IPR050410">
    <property type="entry name" value="CCR4/nocturin_mRNA_transcr"/>
</dbReference>
<organism evidence="2 3">
    <name type="scientific">Sphingomonas plantiphila</name>
    <dbReference type="NCBI Taxonomy" id="3163295"/>
    <lineage>
        <taxon>Bacteria</taxon>
        <taxon>Pseudomonadati</taxon>
        <taxon>Pseudomonadota</taxon>
        <taxon>Alphaproteobacteria</taxon>
        <taxon>Sphingomonadales</taxon>
        <taxon>Sphingomonadaceae</taxon>
        <taxon>Sphingomonas</taxon>
    </lineage>
</organism>
<comment type="caution">
    <text evidence="2">The sequence shown here is derived from an EMBL/GenBank/DDBJ whole genome shotgun (WGS) entry which is preliminary data.</text>
</comment>
<keyword evidence="2" id="KW-0378">Hydrolase</keyword>
<dbReference type="EMBL" id="JBELQC010000001">
    <property type="protein sequence ID" value="MFL9840744.1"/>
    <property type="molecule type" value="Genomic_DNA"/>
</dbReference>
<dbReference type="GO" id="GO:0004519">
    <property type="term" value="F:endonuclease activity"/>
    <property type="evidence" value="ECO:0007669"/>
    <property type="project" value="UniProtKB-KW"/>
</dbReference>